<comment type="function">
    <text evidence="3">Catalyzes the transfer of a formyl group from 5-formyl tetrahydromethanopterin (5-formyl-H(4)MPT) to methanofuran (MFR) to produce formylmethanofuran (formyl-MFR) and tetrahydromethanopterin (H(4)MPT).</text>
</comment>
<dbReference type="GO" id="GO:0005737">
    <property type="term" value="C:cytoplasm"/>
    <property type="evidence" value="ECO:0007669"/>
    <property type="project" value="UniProtKB-SubCell"/>
</dbReference>
<dbReference type="Pfam" id="PF02741">
    <property type="entry name" value="FTR_C"/>
    <property type="match status" value="1"/>
</dbReference>
<name>A0A1G4THA4_9HYPH</name>
<comment type="catalytic activity">
    <reaction evidence="3">
        <text>N-formylmethanofuran + 5,6,7,8-tetrahydromethanopterin + H(+) = N(5)-formyl-5,6,7,8-tetrahydromethanopterin + methanofuran</text>
        <dbReference type="Rhea" id="RHEA:18061"/>
        <dbReference type="ChEBI" id="CHEBI:15378"/>
        <dbReference type="ChEBI" id="CHEBI:57727"/>
        <dbReference type="ChEBI" id="CHEBI:58018"/>
        <dbReference type="ChEBI" id="CHEBI:58103"/>
        <dbReference type="ChEBI" id="CHEBI:58151"/>
        <dbReference type="EC" id="2.3.1.101"/>
    </reaction>
</comment>
<dbReference type="GO" id="GO:0006730">
    <property type="term" value="P:one-carbon metabolic process"/>
    <property type="evidence" value="ECO:0007669"/>
    <property type="project" value="UniProtKB-UniRule"/>
</dbReference>
<evidence type="ECO:0000256" key="3">
    <source>
        <dbReference type="HAMAP-Rule" id="MF_00579"/>
    </source>
</evidence>
<dbReference type="EC" id="2.3.1.101" evidence="3"/>
<dbReference type="GO" id="GO:0046294">
    <property type="term" value="P:formaldehyde catabolic process"/>
    <property type="evidence" value="ECO:0007669"/>
    <property type="project" value="UniProtKB-UniRule"/>
</dbReference>
<dbReference type="SUPFAM" id="SSF55112">
    <property type="entry name" value="Formylmethanofuran:tetrahydromethanopterin formyltransferase"/>
    <property type="match status" value="2"/>
</dbReference>
<dbReference type="STRING" id="177413.SAMN05660859_2926"/>
<dbReference type="InterPro" id="IPR014053">
    <property type="entry name" value="ForMFR_H4MPT_ForTrfase"/>
</dbReference>
<keyword evidence="3" id="KW-0012">Acyltransferase</keyword>
<accession>A0A1G4THA4</accession>
<keyword evidence="3" id="KW-0554">One-carbon metabolism</keyword>
<evidence type="ECO:0000313" key="6">
    <source>
        <dbReference type="EMBL" id="SCW80225.1"/>
    </source>
</evidence>
<comment type="subunit">
    <text evidence="3">Homotetramer.</text>
</comment>
<protein>
    <recommendedName>
        <fullName evidence="3">Formylmethanofuran--tetrahydromethanopterin formyltransferase</fullName>
        <shortName evidence="3">Ftr</shortName>
        <ecNumber evidence="3">2.3.1.101</ecNumber>
    </recommendedName>
    <alternativeName>
        <fullName evidence="3">H4MPT formyltransferase</fullName>
    </alternativeName>
</protein>
<evidence type="ECO:0000256" key="1">
    <source>
        <dbReference type="ARBA" id="ARBA00006770"/>
    </source>
</evidence>
<dbReference type="Pfam" id="PF01913">
    <property type="entry name" value="FTR"/>
    <property type="match status" value="1"/>
</dbReference>
<reference evidence="7" key="1">
    <citation type="submission" date="2016-10" db="EMBL/GenBank/DDBJ databases">
        <authorList>
            <person name="Varghese N."/>
            <person name="Submissions S."/>
        </authorList>
    </citation>
    <scope>NUCLEOTIDE SEQUENCE [LARGE SCALE GENOMIC DNA]</scope>
    <source>
        <strain evidence="7">CGMCC 1.1761</strain>
    </source>
</reference>
<organism evidence="6 7">
    <name type="scientific">Ancylobacter rudongensis</name>
    <dbReference type="NCBI Taxonomy" id="177413"/>
    <lineage>
        <taxon>Bacteria</taxon>
        <taxon>Pseudomonadati</taxon>
        <taxon>Pseudomonadota</taxon>
        <taxon>Alphaproteobacteria</taxon>
        <taxon>Hyphomicrobiales</taxon>
        <taxon>Xanthobacteraceae</taxon>
        <taxon>Ancylobacter</taxon>
    </lineage>
</organism>
<keyword evidence="2 3" id="KW-0808">Transferase</keyword>
<keyword evidence="3" id="KW-0963">Cytoplasm</keyword>
<dbReference type="AlphaFoldDB" id="A0A1G4THA4"/>
<dbReference type="NCBIfam" id="TIGR03119">
    <property type="entry name" value="one_C_fhcD"/>
    <property type="match status" value="1"/>
</dbReference>
<sequence>MILNGVEIRDTFAEAFPMVGTRLIITADTPEWALIAGRTTTGFATSVIGCGCEAGIERTLNPEETPDGRPGVSLLIFAMDFGSLKKVVPLRLGQCVLTCPTTACYAGIDTGKRVPLAKTIRYFADGHQISKKIGGSKGEGMRFWRLPVMEGEFVCDEDTGSVEGVGGGNFLILARSRGEALKAAETAVAAMVQVPGIILPFPGGVVRSGSKVGSKYKGLFASTNDAYCPTLRGTVPSQLPDEVGSVLEIVIDGMSFAAVAEATRVGITAVCAIGAEGGVVAIDAGNYGGNLGPFHFKLREIMQNGAGETA</sequence>
<dbReference type="PIRSF" id="PIRSF006414">
    <property type="entry name" value="Ftr_formyl_trnsf"/>
    <property type="match status" value="1"/>
</dbReference>
<comment type="pathway">
    <text evidence="3">One-carbon metabolism; formaldehyde degradation; formate from formaldehyde (H(4)MPT route): step 4/5.</text>
</comment>
<proteinExistence type="inferred from homology"/>
<keyword evidence="7" id="KW-1185">Reference proteome</keyword>
<evidence type="ECO:0000313" key="7">
    <source>
        <dbReference type="Proteomes" id="UP000198889"/>
    </source>
</evidence>
<evidence type="ECO:0000259" key="5">
    <source>
        <dbReference type="Pfam" id="PF02741"/>
    </source>
</evidence>
<feature type="domain" description="Formylmethanofuran: tetrahydromethanopterin formyltransferase Ftr N-terminal" evidence="4">
    <location>
        <begin position="1"/>
        <end position="148"/>
    </location>
</feature>
<dbReference type="UniPathway" id="UPA00562">
    <property type="reaction ID" value="UER00704"/>
</dbReference>
<comment type="similarity">
    <text evidence="1 3">Belongs to the FTR family.</text>
</comment>
<gene>
    <name evidence="3" type="primary">ffsA</name>
    <name evidence="6" type="ORF">SAMN05660859_2926</name>
</gene>
<dbReference type="HAMAP" id="MF_00579">
    <property type="entry name" value="FTR"/>
    <property type="match status" value="1"/>
</dbReference>
<dbReference type="GO" id="GO:0030270">
    <property type="term" value="F:formylmethanofuran-tetrahydromethanopterin N-formyltransferase activity"/>
    <property type="evidence" value="ECO:0007669"/>
    <property type="project" value="UniProtKB-UniRule"/>
</dbReference>
<dbReference type="Proteomes" id="UP000198889">
    <property type="component" value="Unassembled WGS sequence"/>
</dbReference>
<comment type="subcellular location">
    <subcellularLocation>
        <location evidence="3">Cytoplasm</location>
    </subcellularLocation>
</comment>
<dbReference type="InterPro" id="IPR023447">
    <property type="entry name" value="ForMFR_H4MPT_ForTrfase_fd-like"/>
</dbReference>
<dbReference type="RefSeq" id="WP_091440947.1">
    <property type="nucleotide sequence ID" value="NZ_FMTP01000004.1"/>
</dbReference>
<dbReference type="Gene3D" id="3.30.70.520">
    <property type="match status" value="2"/>
</dbReference>
<evidence type="ECO:0000259" key="4">
    <source>
        <dbReference type="Pfam" id="PF01913"/>
    </source>
</evidence>
<dbReference type="InterPro" id="IPR022667">
    <property type="entry name" value="ForMFR_H4MPT_ForTrfase_N"/>
</dbReference>
<feature type="domain" description="Formylmethanofuran: tetrahydromethanopterin formyltransferase Ftr C-terminal" evidence="5">
    <location>
        <begin position="151"/>
        <end position="301"/>
    </location>
</feature>
<evidence type="ECO:0000256" key="2">
    <source>
        <dbReference type="ARBA" id="ARBA00022679"/>
    </source>
</evidence>
<dbReference type="EMBL" id="FMTP01000004">
    <property type="protein sequence ID" value="SCW80225.1"/>
    <property type="molecule type" value="Genomic_DNA"/>
</dbReference>
<dbReference type="InterPro" id="IPR002770">
    <property type="entry name" value="ForMFR_H4MPT_ForTrfase_C"/>
</dbReference>
<dbReference type="NCBIfam" id="NF002554">
    <property type="entry name" value="PRK02114.1"/>
    <property type="match status" value="1"/>
</dbReference>